<keyword evidence="4" id="KW-1003">Cell membrane</keyword>
<evidence type="ECO:0000256" key="12">
    <source>
        <dbReference type="SAM" id="Phobius"/>
    </source>
</evidence>
<evidence type="ECO:0000313" key="14">
    <source>
        <dbReference type="EMBL" id="VDD87400.1"/>
    </source>
</evidence>
<keyword evidence="10 11" id="KW-1015">Disulfide bond</keyword>
<evidence type="ECO:0000313" key="15">
    <source>
        <dbReference type="Proteomes" id="UP000274131"/>
    </source>
</evidence>
<evidence type="ECO:0000256" key="1">
    <source>
        <dbReference type="ARBA" id="ARBA00004167"/>
    </source>
</evidence>
<evidence type="ECO:0000256" key="8">
    <source>
        <dbReference type="ARBA" id="ARBA00022989"/>
    </source>
</evidence>
<feature type="domain" description="EGF-like" evidence="13">
    <location>
        <begin position="310"/>
        <end position="341"/>
    </location>
</feature>
<dbReference type="Gene3D" id="2.120.10.30">
    <property type="entry name" value="TolB, C-terminal domain"/>
    <property type="match status" value="2"/>
</dbReference>
<keyword evidence="6 12" id="KW-0812">Transmembrane</keyword>
<evidence type="ECO:0000256" key="9">
    <source>
        <dbReference type="ARBA" id="ARBA00023136"/>
    </source>
</evidence>
<dbReference type="OrthoDB" id="442731at2759"/>
<dbReference type="WBParaSite" id="EVEC_0000283501-mRNA-1">
    <property type="protein sequence ID" value="EVEC_0000283501-mRNA-1"/>
    <property type="gene ID" value="EVEC_0000283501"/>
</dbReference>
<dbReference type="Pfam" id="PF25024">
    <property type="entry name" value="EGF_TEN"/>
    <property type="match status" value="1"/>
</dbReference>
<dbReference type="SUPFAM" id="SSF101898">
    <property type="entry name" value="NHL repeat"/>
    <property type="match status" value="1"/>
</dbReference>
<dbReference type="PANTHER" id="PTHR11219">
    <property type="entry name" value="TENEURIN AND N-ACETYLGLUCOSAMINE-1-PHOSPHODIESTER ALPHA-N-ACETYLGLUCOSAMINIDASE"/>
    <property type="match status" value="1"/>
</dbReference>
<keyword evidence="5 11" id="KW-0245">EGF-like domain</keyword>
<comment type="subcellular location">
    <subcellularLocation>
        <location evidence="2">Cell membrane</location>
    </subcellularLocation>
    <subcellularLocation>
        <location evidence="1">Membrane</location>
        <topology evidence="1">Single-pass membrane protein</topology>
    </subcellularLocation>
</comment>
<reference evidence="14 15" key="2">
    <citation type="submission" date="2018-10" db="EMBL/GenBank/DDBJ databases">
        <authorList>
            <consortium name="Pathogen Informatics"/>
        </authorList>
    </citation>
    <scope>NUCLEOTIDE SEQUENCE [LARGE SCALE GENOMIC DNA]</scope>
</reference>
<organism evidence="16">
    <name type="scientific">Enterobius vermicularis</name>
    <name type="common">Human pinworm</name>
    <dbReference type="NCBI Taxonomy" id="51028"/>
    <lineage>
        <taxon>Eukaryota</taxon>
        <taxon>Metazoa</taxon>
        <taxon>Ecdysozoa</taxon>
        <taxon>Nematoda</taxon>
        <taxon>Chromadorea</taxon>
        <taxon>Rhabditida</taxon>
        <taxon>Spirurina</taxon>
        <taxon>Oxyuridomorpha</taxon>
        <taxon>Oxyuroidea</taxon>
        <taxon>Oxyuridae</taxon>
        <taxon>Enterobius</taxon>
    </lineage>
</organism>
<protein>
    <submittedName>
        <fullName evidence="16">EGF-like domain-containing protein</fullName>
    </submittedName>
</protein>
<sequence>MAVGSSLGTSHSVHGARYGSGIIKDLPHKANYEPKSVASDARDGHFGKLKQTLFSWCKWRTLAILLLVLSALFILAIIYLALKCSCSRGFGHYFPSYGSSQSGSRLFSNDTDFLIFPESFNLGDTVEGDLLPKSLVFSKFSLQMNTRVLFNVTVSQKAQLGIYLKHTLLPSPTNYDFAEIVQGSHLLPEPLTVRLGSSDTLFRLAIFAHFLESGKWNIAFLNDSPEPERIRLSAVVTAYSVDSKDRYYNCKDGCSGKGECKNGKCHCFPGFTGQYCDRTFCPVLCSGNGVYSGGQCVCHDGYKGKECDIPVHRCVNACIHGICSQKGICECDLGWTGEFCDQRSCDDPSCSGHGVCHEGECFCKFGFKGASCEETFTLKSLCEASEITAVSSKLSATSPSLDADMACNSRGTVMNGTNVCRCIPGYHGERCQLAVCDVKCMHGTCGDGICNCEPEWTGVACGEKLCLPGCEEHGVCLNGTCQCQQGWNGENCQISGCPRNCNDKGECRIMSNVWRCVCNPSHFGNDCSLPLESNCNDNIDNDGDGLTDCEDSECCTDESCSSTQSCMTVKQPSVILQRYQSSANPTFFDKIKFLIDQDSVHLYADAKNFNESTASVIRGRVVSDRGSPLTGVRISEAPHMGFTISRSEDNGGAFDLVVNGGRVVTLSFLRRGLAKLERSFYVPWNEIVYVGDVKMHVTSVPSLVSEDEKVKGHCRSFFATHRVTPVIFSSWQLTQYAGKLSGVPHLSVESRKIFDSVQIPGTEGIYLVYDSSRASNYSSILIIKLLHGKVHEKLRLIHLKIEVAGVRHEEVLAAKPNLTHIFSWDQTNIYGQTVSGLATALVSIGYEYAGCNERNIVWVYRTAKLEGKSVKHGSFGGWTLNIHHHYDNVNNVLQKGDGSRFYLDESPQVVHTYIGKEAPRKENCLFCDNRRATAHLRRPVALGFGSNGSLYIGDDNCIRKLLPDGSLVTVLELSLSDVVHSYYMAVDPISDSLFVSIALRRQIWQVLENKNGDITSNYKVVVGDGSKCVDPKLKCGDGEHAEFAQLTFPKGIAFDIDGNLYIADSRRIRVVRSARYSKDDRIINTLIPSPTFGPRKCVGNFGDLAEVNLEWPTSLAVDRISNDLLVLDSDLLYRVSLISGTAQMVAGKIPECMEVRNQPEGVLSLRDLNHATSIAVSRDSTVYIAESDGKKLNQIRALSRDGNIRVVVGRTGNCDCKTRDCPCDDIRPTLSTSAFLHFPSAIAFDQNDILYIADEKNFKIKRLQKSKAMWSERENQYEIQSPNTNEAYVFDRNGVHVGTKALFSDQWLYNFSYSSETSDNRLHRVVGGGGVELKFSFHADKEGNRERVHLHSLAGLSTTLYVSNADSCIQGIRLPNAEIKFSYYNGQLLKSKYVKPRAWFFEYDRFGRAKTVTDPTGNVISIRDERIEPQNLAQDLRGESRNLTVYERVERQKLVVVVFVNDREHATFQYSDVNLAEIGMGKKQAILSDGGFSLETFGYQTNFDGVSMPKLDASERLIMKRKITVPSLNKPIRRELNMRFEWREIVRERTKSGKRYWQVGRRPRVNGRNVVVIDYNTNKRLGLIQNAVDEDILRFEYNEAGELTRVIPVNNFTLADFKAIYDKFGRQRKIIWGNFTAEYGYGSSSQVIQSVTSSGNINITRKFDYSPGHWLPSAVYMPSGERYSWQYDTHGRVLSFTSPSGNTNRFSKYAITNRIILERQAALSNSSFFAIFDDNTHLLEYLTPDGEHFLSARYNIYGKLEKLTADSETVDFVYRNDTEGVLLSEVSGRWLKREYVHQGPYPVVINEIHSSLRGPNSAFSTDTVEYAYEYNDLFRLSKITAKVNGRLMDQMRFTYEPRDGTLTKINDLDFFRVGSISRIVGTDFIFETKRGYYGEEIERKVVVANTLALKMETFRDSLGRVESSSWTVLKERRPVEKRTYDINGQLLHLTVGERDDRNWALHYDLDGRLKGLSDVKVEMNPAGIPLQYGNWKFTADSNGWIRMRGDLHFEFDVYGRIRRVWHPHFLDIEYGYDENSRLIWRRVNDQYLQRFFYGNPKLPHLITHFLNNTNSAMSTIIYDERGLPIIFESSGKRYAIVTDTDKSVRYILSSNAKLVKEVTRDPLGRIVEDSNPSFFFPLGFLSEFEDPLAEIAIIGSEARPLDLYLGRFMSTSISFLKPNIDVFRPEYEADPYRLKRNYIITPPLNIADWMELVGFSLANVVPSLQKTSSEFSGVATLIDPLIYLCETGNPYIFFSALCSLSKQTAHFSQFLTASRSGILPVLQSPAQPLTLVGSYSNNDTIGYKGIVFIQSPEGMVKELNVLDESHLRAVKRLDSLLKHSVIVGTDDIGLSTKPGLIAEIHFATNLPNSYDITAFNELSSLFKVSLRKNSLVLNANKTQIVFHLNFSMNQVRQTLVEDFEQNVKAGIWASEVSAVKDGRKFRRPWSESDQKKLLSSGAVPGYDLKFQPGNSIPNLFNKNLWTFVPL</sequence>
<evidence type="ECO:0000256" key="3">
    <source>
        <dbReference type="ARBA" id="ARBA00009385"/>
    </source>
</evidence>
<dbReference type="Pfam" id="PF24329">
    <property type="entry name" value="FN-plug_TEN1-4"/>
    <property type="match status" value="1"/>
</dbReference>
<dbReference type="PANTHER" id="PTHR11219:SF69">
    <property type="entry name" value="TENEURIN-A"/>
    <property type="match status" value="1"/>
</dbReference>
<dbReference type="Gene3D" id="2.180.10.10">
    <property type="entry name" value="RHS repeat-associated core"/>
    <property type="match status" value="2"/>
</dbReference>
<dbReference type="PROSITE" id="PS01186">
    <property type="entry name" value="EGF_2"/>
    <property type="match status" value="4"/>
</dbReference>
<evidence type="ECO:0000256" key="5">
    <source>
        <dbReference type="ARBA" id="ARBA00022536"/>
    </source>
</evidence>
<dbReference type="Gene3D" id="2.10.25.10">
    <property type="entry name" value="Laminin"/>
    <property type="match status" value="6"/>
</dbReference>
<dbReference type="GO" id="GO:0005886">
    <property type="term" value="C:plasma membrane"/>
    <property type="evidence" value="ECO:0007669"/>
    <property type="project" value="UniProtKB-SubCell"/>
</dbReference>
<dbReference type="InterPro" id="IPR000742">
    <property type="entry name" value="EGF"/>
</dbReference>
<dbReference type="InterPro" id="IPR056820">
    <property type="entry name" value="TEN_TTR-like"/>
</dbReference>
<name>A0A158Q9R2_ENTVE</name>
<evidence type="ECO:0000256" key="4">
    <source>
        <dbReference type="ARBA" id="ARBA00022475"/>
    </source>
</evidence>
<dbReference type="STRING" id="51028.A0A158Q9R2"/>
<dbReference type="Pfam" id="PF25021">
    <property type="entry name" value="TEN_NHL"/>
    <property type="match status" value="1"/>
</dbReference>
<dbReference type="FunFam" id="2.10.25.10:FF:000013">
    <property type="entry name" value="Teneurin transmembrane protein 4"/>
    <property type="match status" value="1"/>
</dbReference>
<comment type="similarity">
    <text evidence="3">Belongs to the tenascin family. Teneurin subfamily.</text>
</comment>
<dbReference type="Pfam" id="PF23093">
    <property type="entry name" value="GBD_Tenm3"/>
    <property type="match status" value="1"/>
</dbReference>
<dbReference type="InterPro" id="IPR057627">
    <property type="entry name" value="FN-plug_TEN1-4"/>
</dbReference>
<dbReference type="InterPro" id="IPR051216">
    <property type="entry name" value="Teneurin"/>
</dbReference>
<keyword evidence="8 12" id="KW-1133">Transmembrane helix</keyword>
<dbReference type="GO" id="GO:0008045">
    <property type="term" value="P:motor neuron axon guidance"/>
    <property type="evidence" value="ECO:0007669"/>
    <property type="project" value="TreeGrafter"/>
</dbReference>
<reference evidence="16" key="1">
    <citation type="submission" date="2016-04" db="UniProtKB">
        <authorList>
            <consortium name="WormBaseParasite"/>
        </authorList>
    </citation>
    <scope>IDENTIFICATION</scope>
</reference>
<evidence type="ECO:0000256" key="7">
    <source>
        <dbReference type="ARBA" id="ARBA00022737"/>
    </source>
</evidence>
<dbReference type="Proteomes" id="UP000274131">
    <property type="component" value="Unassembled WGS sequence"/>
</dbReference>
<dbReference type="InterPro" id="IPR028916">
    <property type="entry name" value="Tox-GHH_dom"/>
</dbReference>
<evidence type="ECO:0000256" key="2">
    <source>
        <dbReference type="ARBA" id="ARBA00004236"/>
    </source>
</evidence>
<evidence type="ECO:0000313" key="16">
    <source>
        <dbReference type="WBParaSite" id="EVEC_0000283501-mRNA-1"/>
    </source>
</evidence>
<feature type="transmembrane region" description="Helical" evidence="12">
    <location>
        <begin position="62"/>
        <end position="82"/>
    </location>
</feature>
<dbReference type="SMART" id="SM00181">
    <property type="entry name" value="EGF"/>
    <property type="match status" value="8"/>
</dbReference>
<dbReference type="InterPro" id="IPR011042">
    <property type="entry name" value="6-blade_b-propeller_TolB-like"/>
</dbReference>
<dbReference type="InterPro" id="IPR056822">
    <property type="entry name" value="TEN_NHL"/>
</dbReference>
<dbReference type="PROSITE" id="PS00022">
    <property type="entry name" value="EGF_1"/>
    <property type="match status" value="4"/>
</dbReference>
<evidence type="ECO:0000259" key="13">
    <source>
        <dbReference type="PROSITE" id="PS50026"/>
    </source>
</evidence>
<accession>A0A158Q9R2</accession>
<comment type="caution">
    <text evidence="11">Lacks conserved residue(s) required for the propagation of feature annotation.</text>
</comment>
<gene>
    <name evidence="14" type="ORF">EVEC_LOCUS2543</name>
</gene>
<dbReference type="Pfam" id="PF15636">
    <property type="entry name" value="Tox-GHH"/>
    <property type="match status" value="1"/>
</dbReference>
<evidence type="ECO:0000256" key="10">
    <source>
        <dbReference type="ARBA" id="ARBA00023157"/>
    </source>
</evidence>
<dbReference type="InterPro" id="IPR057629">
    <property type="entry name" value="Teneurin1-4_GBD"/>
</dbReference>
<dbReference type="Pfam" id="PF25023">
    <property type="entry name" value="TEN_YD-shell"/>
    <property type="match status" value="1"/>
</dbReference>
<keyword evidence="15" id="KW-1185">Reference proteome</keyword>
<keyword evidence="9 12" id="KW-0472">Membrane</keyword>
<feature type="disulfide bond" evidence="11">
    <location>
        <begin position="331"/>
        <end position="340"/>
    </location>
</feature>
<keyword evidence="7" id="KW-0677">Repeat</keyword>
<dbReference type="CDD" id="cd00054">
    <property type="entry name" value="EGF_CA"/>
    <property type="match status" value="1"/>
</dbReference>
<dbReference type="InterPro" id="IPR056823">
    <property type="entry name" value="TEN-like_YD-shell"/>
</dbReference>
<dbReference type="EMBL" id="UXUI01007400">
    <property type="protein sequence ID" value="VDD87400.1"/>
    <property type="molecule type" value="Genomic_DNA"/>
</dbReference>
<evidence type="ECO:0000256" key="11">
    <source>
        <dbReference type="PROSITE-ProRule" id="PRU00076"/>
    </source>
</evidence>
<proteinExistence type="inferred from homology"/>
<dbReference type="PROSITE" id="PS50026">
    <property type="entry name" value="EGF_3"/>
    <property type="match status" value="1"/>
</dbReference>
<evidence type="ECO:0000256" key="6">
    <source>
        <dbReference type="ARBA" id="ARBA00022692"/>
    </source>
</evidence>
<dbReference type="Pfam" id="PF25020">
    <property type="entry name" value="TTR_TEN1-4"/>
    <property type="match status" value="1"/>
</dbReference>